<dbReference type="PANTHER" id="PTHR36836:SF1">
    <property type="entry name" value="COLANIC ACID BIOSYNTHESIS PROTEIN WCAK"/>
    <property type="match status" value="1"/>
</dbReference>
<dbReference type="EMBL" id="CP015405">
    <property type="protein sequence ID" value="ANU77715.1"/>
    <property type="molecule type" value="Genomic_DNA"/>
</dbReference>
<dbReference type="InterPro" id="IPR007345">
    <property type="entry name" value="Polysacch_pyruvyl_Trfase"/>
</dbReference>
<dbReference type="Pfam" id="PF04230">
    <property type="entry name" value="PS_pyruv_trans"/>
    <property type="match status" value="1"/>
</dbReference>
<gene>
    <name evidence="2" type="ORF">A4V09_19375</name>
</gene>
<keyword evidence="3" id="KW-1185">Reference proteome</keyword>
<evidence type="ECO:0000259" key="1">
    <source>
        <dbReference type="Pfam" id="PF04230"/>
    </source>
</evidence>
<evidence type="ECO:0000313" key="3">
    <source>
        <dbReference type="Proteomes" id="UP000092574"/>
    </source>
</evidence>
<sequence length="387" mass="44835">MRTVMYAHGGSKNHGCEAIVRATADLIKEIDDCPILLTRQQEEDITYGLDQIVEVRQGSHNINKRKLGFGVAYLQQKLLNNYHQMDALQYKQAIENLPEVDTALFIGGDNYCYSNVKNYSYINNYMRKKAENLVLWGASVEPELLEDKEISHDIERFHCIVARESISYKALRKVNKHTMILPDPAFFLQSVPVNLPQGFLEYNMIGINISPLVINLEKQKDILMQNYKRLLSYILENSTYNVALIPHVIWDGNDDREPLKYLYQEFKDSGRIIMVMDHNCMEQKYIISKCRMFIGARTHATIAAYSMGVPTLVVGYSVKARGIARDLFGTETNFVLAVQNIKQEDDLVNSYLFLEKNNEKIHKQLQDKMYLYRKYQGEYKRSIAEKI</sequence>
<organism evidence="2 3">
    <name type="scientific">Blautia pseudococcoides</name>
    <dbReference type="NCBI Taxonomy" id="1796616"/>
    <lineage>
        <taxon>Bacteria</taxon>
        <taxon>Bacillati</taxon>
        <taxon>Bacillota</taxon>
        <taxon>Clostridia</taxon>
        <taxon>Lachnospirales</taxon>
        <taxon>Lachnospiraceae</taxon>
        <taxon>Blautia</taxon>
    </lineage>
</organism>
<dbReference type="OrthoDB" id="1814359at2"/>
<name>A0A1C7IDP7_9FIRM</name>
<feature type="domain" description="Polysaccharide pyruvyl transferase" evidence="1">
    <location>
        <begin position="13"/>
        <end position="317"/>
    </location>
</feature>
<evidence type="ECO:0000313" key="2">
    <source>
        <dbReference type="EMBL" id="ANU77715.1"/>
    </source>
</evidence>
<dbReference type="RefSeq" id="WP_065543820.1">
    <property type="nucleotide sequence ID" value="NZ_CP015405.2"/>
</dbReference>
<dbReference type="KEGG" id="byl:A4V09_19375"/>
<protein>
    <recommendedName>
        <fullName evidence="1">Polysaccharide pyruvyl transferase domain-containing protein</fullName>
    </recommendedName>
</protein>
<proteinExistence type="predicted"/>
<dbReference type="Gene3D" id="3.40.50.2000">
    <property type="entry name" value="Glycogen Phosphorylase B"/>
    <property type="match status" value="1"/>
</dbReference>
<dbReference type="PANTHER" id="PTHR36836">
    <property type="entry name" value="COLANIC ACID BIOSYNTHESIS PROTEIN WCAK"/>
    <property type="match status" value="1"/>
</dbReference>
<dbReference type="AlphaFoldDB" id="A0A1C7IDP7"/>
<dbReference type="STRING" id="1796616.A4V09_19375"/>
<dbReference type="Proteomes" id="UP000092574">
    <property type="component" value="Chromosome"/>
</dbReference>
<reference evidence="2" key="1">
    <citation type="submission" date="2017-04" db="EMBL/GenBank/DDBJ databases">
        <title>Complete Genome Sequences of Twelve Strains of a Stable Defined Moderately Diverse Mouse Microbiota 2 (sDMDMm2).</title>
        <authorList>
            <person name="Uchimura Y."/>
            <person name="Wyss M."/>
            <person name="Brugiroux S."/>
            <person name="Limenitakis J.P."/>
            <person name="Stecher B."/>
            <person name="McCoy K.D."/>
            <person name="Macpherson A.J."/>
        </authorList>
    </citation>
    <scope>NUCLEOTIDE SEQUENCE</scope>
    <source>
        <strain evidence="2">YL58</strain>
    </source>
</reference>
<accession>A0A1C7IDP7</accession>